<evidence type="ECO:0000313" key="10">
    <source>
        <dbReference type="Proteomes" id="UP000283855"/>
    </source>
</evidence>
<evidence type="ECO:0000313" key="9">
    <source>
        <dbReference type="EMBL" id="RHA77947.1"/>
    </source>
</evidence>
<evidence type="ECO:0000256" key="3">
    <source>
        <dbReference type="ARBA" id="ARBA00022692"/>
    </source>
</evidence>
<feature type="transmembrane region" description="Helical" evidence="6">
    <location>
        <begin position="658"/>
        <end position="677"/>
    </location>
</feature>
<dbReference type="GO" id="GO:0005886">
    <property type="term" value="C:plasma membrane"/>
    <property type="evidence" value="ECO:0007669"/>
    <property type="project" value="UniProtKB-SubCell"/>
</dbReference>
<gene>
    <name evidence="9" type="ORF">DW921_02800</name>
</gene>
<dbReference type="PROSITE" id="PS51257">
    <property type="entry name" value="PROKAR_LIPOPROTEIN"/>
    <property type="match status" value="1"/>
</dbReference>
<dbReference type="InterPro" id="IPR003838">
    <property type="entry name" value="ABC3_permease_C"/>
</dbReference>
<reference evidence="9 10" key="1">
    <citation type="submission" date="2018-08" db="EMBL/GenBank/DDBJ databases">
        <title>A genome reference for cultivated species of the human gut microbiota.</title>
        <authorList>
            <person name="Zou Y."/>
            <person name="Xue W."/>
            <person name="Luo G."/>
        </authorList>
    </citation>
    <scope>NUCLEOTIDE SEQUENCE [LARGE SCALE GENOMIC DNA]</scope>
    <source>
        <strain evidence="9 10">AM42-38</strain>
    </source>
</reference>
<evidence type="ECO:0000259" key="8">
    <source>
        <dbReference type="Pfam" id="PF12704"/>
    </source>
</evidence>
<dbReference type="PANTHER" id="PTHR30572">
    <property type="entry name" value="MEMBRANE COMPONENT OF TRANSPORTER-RELATED"/>
    <property type="match status" value="1"/>
</dbReference>
<dbReference type="Pfam" id="PF02687">
    <property type="entry name" value="FtsX"/>
    <property type="match status" value="2"/>
</dbReference>
<dbReference type="AlphaFoldDB" id="A0A413T3D9"/>
<dbReference type="Pfam" id="PF12704">
    <property type="entry name" value="MacB_PCD"/>
    <property type="match status" value="1"/>
</dbReference>
<evidence type="ECO:0000256" key="4">
    <source>
        <dbReference type="ARBA" id="ARBA00022989"/>
    </source>
</evidence>
<feature type="transmembrane region" description="Helical" evidence="6">
    <location>
        <begin position="743"/>
        <end position="763"/>
    </location>
</feature>
<dbReference type="EMBL" id="QSFT01000004">
    <property type="protein sequence ID" value="RHA77947.1"/>
    <property type="molecule type" value="Genomic_DNA"/>
</dbReference>
<dbReference type="Proteomes" id="UP000283855">
    <property type="component" value="Unassembled WGS sequence"/>
</dbReference>
<feature type="transmembrane region" description="Helical" evidence="6">
    <location>
        <begin position="264"/>
        <end position="286"/>
    </location>
</feature>
<keyword evidence="5 6" id="KW-0472">Membrane</keyword>
<protein>
    <submittedName>
        <fullName evidence="9">ABC transporter permease</fullName>
    </submittedName>
</protein>
<evidence type="ECO:0000256" key="1">
    <source>
        <dbReference type="ARBA" id="ARBA00004651"/>
    </source>
</evidence>
<keyword evidence="2" id="KW-1003">Cell membrane</keyword>
<comment type="subcellular location">
    <subcellularLocation>
        <location evidence="1">Cell membrane</location>
        <topology evidence="1">Multi-pass membrane protein</topology>
    </subcellularLocation>
</comment>
<evidence type="ECO:0000256" key="2">
    <source>
        <dbReference type="ARBA" id="ARBA00022475"/>
    </source>
</evidence>
<accession>A0A413T3D9</accession>
<feature type="domain" description="ABC3 transporter permease C-terminal" evidence="7">
    <location>
        <begin position="660"/>
        <end position="773"/>
    </location>
</feature>
<feature type="transmembrane region" description="Helical" evidence="6">
    <location>
        <begin position="712"/>
        <end position="731"/>
    </location>
</feature>
<feature type="transmembrane region" description="Helical" evidence="6">
    <location>
        <begin position="358"/>
        <end position="380"/>
    </location>
</feature>
<dbReference type="PANTHER" id="PTHR30572:SF18">
    <property type="entry name" value="ABC-TYPE MACROLIDE FAMILY EXPORT SYSTEM PERMEASE COMPONENT 2"/>
    <property type="match status" value="1"/>
</dbReference>
<feature type="transmembrane region" description="Helical" evidence="6">
    <location>
        <begin position="401"/>
        <end position="423"/>
    </location>
</feature>
<proteinExistence type="predicted"/>
<evidence type="ECO:0000256" key="6">
    <source>
        <dbReference type="SAM" id="Phobius"/>
    </source>
</evidence>
<feature type="domain" description="ABC3 transporter permease C-terminal" evidence="7">
    <location>
        <begin position="270"/>
        <end position="380"/>
    </location>
</feature>
<feature type="domain" description="MacB-like periplasmic core" evidence="8">
    <location>
        <begin position="13"/>
        <end position="225"/>
    </location>
</feature>
<sequence>MKKRNWILKVFSLGVGLAIGCVLIAKVCFESAYDSFYKDIDRIYIIKTGVSRQGAVNDFNQISGGVAPGFKQYVPGVEYATRTTFLFESDKYYTEDRRQVSGKLVLADTSFFHVFDRNILEGDPVQVLSQPRMAMVSRSFAEKMGGIDKAVGQVLYNEDASGWKFTIGGIYEDFPENGSMNCDLLLSMASYDKWSRENWLGNDRYVGFVKLEEGVDPSSLTDAIHSMQEKNQPLEELEKSGSKIWYYLSAFDKLHTSDPQVRNMIVILSIVSLVLLLISLMNYILITISEMVSRSKEIGVHKCYGAGRWDIYKMLCKETMKVLLMALGFSAVLVWAAKPLVEDLLGASLRALFIPETIGVLIGVIFLLFLVSTIVPGYLYDKIPVGVAFRNYRENRRKWKLALLWVQFTINIFLVCFMFVIAAQYDKALNDRPGYTYENVLYYNVRGVDQLQASRSIAAISSNPEVVDVERCYGLPFDYCSGNNIYLPGDDRELFNIADQYAGTKGFFDFFEIPMLEGRVPETIQEVAVSRKFVEKMKEFADWKDGAIGKEIYVTEHSDSSGMNQGILTITGVYEDYRIGLLTRNDERPSIRFTADPELYADFMPYVLIKVKQLTPEVISEIQKDVQKEITGKDIEIFSYKQVMQSMYDDNRKMKNTILIGSLFSIVIAFLGLIGYIRDESQRRSKEIAIRKINGATSSEILSLFVSEIMKWVLAAAIVGDLAAYYVSGLWLEQFSEKVTVSLWYLLAADLIVALIVAVTVVINSLQITRANPVLSLKSE</sequence>
<feature type="transmembrane region" description="Helical" evidence="6">
    <location>
        <begin position="322"/>
        <end position="338"/>
    </location>
</feature>
<name>A0A413T3D9_9BACT</name>
<comment type="caution">
    <text evidence="9">The sequence shown here is derived from an EMBL/GenBank/DDBJ whole genome shotgun (WGS) entry which is preliminary data.</text>
</comment>
<evidence type="ECO:0000256" key="5">
    <source>
        <dbReference type="ARBA" id="ARBA00023136"/>
    </source>
</evidence>
<dbReference type="GO" id="GO:0022857">
    <property type="term" value="F:transmembrane transporter activity"/>
    <property type="evidence" value="ECO:0007669"/>
    <property type="project" value="TreeGrafter"/>
</dbReference>
<dbReference type="RefSeq" id="WP_118399958.1">
    <property type="nucleotide sequence ID" value="NZ_CABJGD010000004.1"/>
</dbReference>
<keyword evidence="3 6" id="KW-0812">Transmembrane</keyword>
<organism evidence="9 10">
    <name type="scientific">Phocaeicola coprophilus</name>
    <dbReference type="NCBI Taxonomy" id="387090"/>
    <lineage>
        <taxon>Bacteria</taxon>
        <taxon>Pseudomonadati</taxon>
        <taxon>Bacteroidota</taxon>
        <taxon>Bacteroidia</taxon>
        <taxon>Bacteroidales</taxon>
        <taxon>Bacteroidaceae</taxon>
        <taxon>Phocaeicola</taxon>
    </lineage>
</organism>
<evidence type="ECO:0000259" key="7">
    <source>
        <dbReference type="Pfam" id="PF02687"/>
    </source>
</evidence>
<keyword evidence="4 6" id="KW-1133">Transmembrane helix</keyword>
<dbReference type="InterPro" id="IPR050250">
    <property type="entry name" value="Macrolide_Exporter_MacB"/>
</dbReference>
<dbReference type="InterPro" id="IPR025857">
    <property type="entry name" value="MacB_PCD"/>
</dbReference>